<sequence length="183" mass="21578">MHQYIQYGVQHIETLLKLEQMNLLKKQTQKCHWEVIMDGLKLVNDEVDQEIPMDFSYVYLAYAPITSRLVEQTFSIDNWKKITRELELIPGPTLFNDHRVEVGKKKTMIVVYFIGGVTYGEIATLRWMGQRYNKEIIIATTHIINGKKFFDDIVSSDKQNNQSNKSNQEQQQEQLNKEEHQQQ</sequence>
<accession>A0A0V0QDJ0</accession>
<comment type="caution">
    <text evidence="3">The sequence shown here is derived from an EMBL/GenBank/DDBJ whole genome shotgun (WGS) entry which is preliminary data.</text>
</comment>
<protein>
    <submittedName>
        <fullName evidence="3">Sec1-like protein</fullName>
    </submittedName>
</protein>
<proteinExistence type="inferred from homology"/>
<dbReference type="Gene3D" id="3.40.50.1910">
    <property type="match status" value="1"/>
</dbReference>
<dbReference type="Pfam" id="PF00995">
    <property type="entry name" value="Sec1"/>
    <property type="match status" value="1"/>
</dbReference>
<dbReference type="AlphaFoldDB" id="A0A0V0QDJ0"/>
<dbReference type="Proteomes" id="UP000054937">
    <property type="component" value="Unassembled WGS sequence"/>
</dbReference>
<dbReference type="InterPro" id="IPR001619">
    <property type="entry name" value="Sec1-like"/>
</dbReference>
<dbReference type="SUPFAM" id="SSF56815">
    <property type="entry name" value="Sec1/munc18-like (SM) proteins"/>
    <property type="match status" value="1"/>
</dbReference>
<organism evidence="3 4">
    <name type="scientific">Pseudocohnilembus persalinus</name>
    <name type="common">Ciliate</name>
    <dbReference type="NCBI Taxonomy" id="266149"/>
    <lineage>
        <taxon>Eukaryota</taxon>
        <taxon>Sar</taxon>
        <taxon>Alveolata</taxon>
        <taxon>Ciliophora</taxon>
        <taxon>Intramacronucleata</taxon>
        <taxon>Oligohymenophorea</taxon>
        <taxon>Scuticociliatia</taxon>
        <taxon>Philasterida</taxon>
        <taxon>Pseudocohnilembidae</taxon>
        <taxon>Pseudocohnilembus</taxon>
    </lineage>
</organism>
<dbReference type="EMBL" id="LDAU01000194">
    <property type="protein sequence ID" value="KRX00270.1"/>
    <property type="molecule type" value="Genomic_DNA"/>
</dbReference>
<dbReference type="PANTHER" id="PTHR11679">
    <property type="entry name" value="VESICLE PROTEIN SORTING-ASSOCIATED"/>
    <property type="match status" value="1"/>
</dbReference>
<reference evidence="3 4" key="1">
    <citation type="journal article" date="2015" name="Sci. Rep.">
        <title>Genome of the facultative scuticociliatosis pathogen Pseudocohnilembus persalinus provides insight into its virulence through horizontal gene transfer.</title>
        <authorList>
            <person name="Xiong J."/>
            <person name="Wang G."/>
            <person name="Cheng J."/>
            <person name="Tian M."/>
            <person name="Pan X."/>
            <person name="Warren A."/>
            <person name="Jiang C."/>
            <person name="Yuan D."/>
            <person name="Miao W."/>
        </authorList>
    </citation>
    <scope>NUCLEOTIDE SEQUENCE [LARGE SCALE GENOMIC DNA]</scope>
    <source>
        <strain evidence="3">36N120E</strain>
    </source>
</reference>
<dbReference type="OMA" id="ISWHRRE"/>
<gene>
    <name evidence="3" type="ORF">PPERSA_10769</name>
</gene>
<dbReference type="InterPro" id="IPR036045">
    <property type="entry name" value="Sec1-like_sf"/>
</dbReference>
<name>A0A0V0QDJ0_PSEPJ</name>
<feature type="compositionally biased region" description="Low complexity" evidence="2">
    <location>
        <begin position="156"/>
        <end position="174"/>
    </location>
</feature>
<feature type="region of interest" description="Disordered" evidence="2">
    <location>
        <begin position="156"/>
        <end position="183"/>
    </location>
</feature>
<evidence type="ECO:0000313" key="4">
    <source>
        <dbReference type="Proteomes" id="UP000054937"/>
    </source>
</evidence>
<keyword evidence="4" id="KW-1185">Reference proteome</keyword>
<dbReference type="InterPro" id="IPR027482">
    <property type="entry name" value="Sec1-like_dom2"/>
</dbReference>
<dbReference type="OrthoDB" id="10262287at2759"/>
<dbReference type="GO" id="GO:0016192">
    <property type="term" value="P:vesicle-mediated transport"/>
    <property type="evidence" value="ECO:0007669"/>
    <property type="project" value="InterPro"/>
</dbReference>
<evidence type="ECO:0000256" key="2">
    <source>
        <dbReference type="SAM" id="MobiDB-lite"/>
    </source>
</evidence>
<dbReference type="InParanoid" id="A0A0V0QDJ0"/>
<evidence type="ECO:0000256" key="1">
    <source>
        <dbReference type="ARBA" id="ARBA00009884"/>
    </source>
</evidence>
<evidence type="ECO:0000313" key="3">
    <source>
        <dbReference type="EMBL" id="KRX00270.1"/>
    </source>
</evidence>
<comment type="similarity">
    <text evidence="1">Belongs to the STXBP/unc-18/SEC1 family.</text>
</comment>